<comment type="similarity">
    <text evidence="1">Belongs to the esterase D family.</text>
</comment>
<evidence type="ECO:0000256" key="4">
    <source>
        <dbReference type="ARBA" id="ARBA00022487"/>
    </source>
</evidence>
<feature type="region of interest" description="Disordered" evidence="7">
    <location>
        <begin position="484"/>
        <end position="519"/>
    </location>
</feature>
<proteinExistence type="inferred from homology"/>
<dbReference type="GO" id="GO:0046294">
    <property type="term" value="P:formaldehyde catabolic process"/>
    <property type="evidence" value="ECO:0007669"/>
    <property type="project" value="InterPro"/>
</dbReference>
<dbReference type="InterPro" id="IPR029058">
    <property type="entry name" value="AB_hydrolase_fold"/>
</dbReference>
<feature type="region of interest" description="Disordered" evidence="7">
    <location>
        <begin position="373"/>
        <end position="396"/>
    </location>
</feature>
<evidence type="ECO:0000256" key="1">
    <source>
        <dbReference type="ARBA" id="ARBA00005622"/>
    </source>
</evidence>
<reference evidence="8" key="1">
    <citation type="submission" date="2023-08" db="EMBL/GenBank/DDBJ databases">
        <authorList>
            <person name="Chen Y."/>
            <person name="Shah S."/>
            <person name="Dougan E. K."/>
            <person name="Thang M."/>
            <person name="Chan C."/>
        </authorList>
    </citation>
    <scope>NUCLEOTIDE SEQUENCE</scope>
</reference>
<keyword evidence="9" id="KW-1185">Reference proteome</keyword>
<keyword evidence="5" id="KW-0378">Hydrolase</keyword>
<dbReference type="SUPFAM" id="SSF53474">
    <property type="entry name" value="alpha/beta-Hydrolases"/>
    <property type="match status" value="1"/>
</dbReference>
<feature type="coiled-coil region" evidence="6">
    <location>
        <begin position="18"/>
        <end position="45"/>
    </location>
</feature>
<organism evidence="8 9">
    <name type="scientific">Effrenium voratum</name>
    <dbReference type="NCBI Taxonomy" id="2562239"/>
    <lineage>
        <taxon>Eukaryota</taxon>
        <taxon>Sar</taxon>
        <taxon>Alveolata</taxon>
        <taxon>Dinophyceae</taxon>
        <taxon>Suessiales</taxon>
        <taxon>Symbiodiniaceae</taxon>
        <taxon>Effrenium</taxon>
    </lineage>
</organism>
<accession>A0AA36HLJ1</accession>
<feature type="region of interest" description="Disordered" evidence="7">
    <location>
        <begin position="537"/>
        <end position="633"/>
    </location>
</feature>
<dbReference type="EMBL" id="CAUJNA010000068">
    <property type="protein sequence ID" value="CAJ1371318.1"/>
    <property type="molecule type" value="Genomic_DNA"/>
</dbReference>
<dbReference type="Gene3D" id="3.40.50.1820">
    <property type="entry name" value="alpha/beta hydrolase"/>
    <property type="match status" value="1"/>
</dbReference>
<name>A0AA36HLJ1_9DINO</name>
<gene>
    <name evidence="8" type="ORF">EVOR1521_LOCUS1644</name>
</gene>
<feature type="compositionally biased region" description="Low complexity" evidence="7">
    <location>
        <begin position="573"/>
        <end position="588"/>
    </location>
</feature>
<dbReference type="Pfam" id="PF00756">
    <property type="entry name" value="Esterase"/>
    <property type="match status" value="1"/>
</dbReference>
<evidence type="ECO:0000256" key="5">
    <source>
        <dbReference type="ARBA" id="ARBA00022801"/>
    </source>
</evidence>
<feature type="region of interest" description="Disordered" evidence="7">
    <location>
        <begin position="436"/>
        <end position="466"/>
    </location>
</feature>
<protein>
    <recommendedName>
        <fullName evidence="3">S-formylglutathione hydrolase</fullName>
        <ecNumber evidence="2">3.1.2.12</ecNumber>
    </recommendedName>
</protein>
<dbReference type="GO" id="GO:0018738">
    <property type="term" value="F:S-formylglutathione hydrolase activity"/>
    <property type="evidence" value="ECO:0007669"/>
    <property type="project" value="UniProtKB-EC"/>
</dbReference>
<keyword evidence="4" id="KW-0719">Serine esterase</keyword>
<dbReference type="InterPro" id="IPR000801">
    <property type="entry name" value="Esterase-like"/>
</dbReference>
<dbReference type="Proteomes" id="UP001178507">
    <property type="component" value="Unassembled WGS sequence"/>
</dbReference>
<dbReference type="PANTHER" id="PTHR10061">
    <property type="entry name" value="S-FORMYLGLUTATHIONE HYDROLASE"/>
    <property type="match status" value="1"/>
</dbReference>
<dbReference type="AlphaFoldDB" id="A0AA36HLJ1"/>
<evidence type="ECO:0000256" key="7">
    <source>
        <dbReference type="SAM" id="MobiDB-lite"/>
    </source>
</evidence>
<evidence type="ECO:0000313" key="8">
    <source>
        <dbReference type="EMBL" id="CAJ1371318.1"/>
    </source>
</evidence>
<feature type="compositionally biased region" description="Low complexity" evidence="7">
    <location>
        <begin position="378"/>
        <end position="395"/>
    </location>
</feature>
<evidence type="ECO:0000256" key="3">
    <source>
        <dbReference type="ARBA" id="ARBA00016774"/>
    </source>
</evidence>
<evidence type="ECO:0000256" key="2">
    <source>
        <dbReference type="ARBA" id="ARBA00012479"/>
    </source>
</evidence>
<evidence type="ECO:0000313" key="9">
    <source>
        <dbReference type="Proteomes" id="UP001178507"/>
    </source>
</evidence>
<dbReference type="PANTHER" id="PTHR10061:SF0">
    <property type="entry name" value="S-FORMYLGLUTATHIONE HYDROLASE"/>
    <property type="match status" value="1"/>
</dbReference>
<feature type="compositionally biased region" description="Gly residues" evidence="7">
    <location>
        <begin position="623"/>
        <end position="633"/>
    </location>
</feature>
<evidence type="ECO:0000256" key="6">
    <source>
        <dbReference type="SAM" id="Coils"/>
    </source>
</evidence>
<sequence length="633" mass="66608">MWRATYKAAKVPLVEQLASAAEQKAQQLQFKLQVAEQKAAEAKGHDMHISKRKWNKILTSYPLVGQLLPRPDAGVCHFVKPVVILVCRMGSGSRQGFQRSPVQPKAFRVSKRCQVPRGYCYCCCLCLGPDQLAMTRLKHFACIRVRQAKPLKVAVSQAQPKVQLVPVAEGGLDARFSVYVPDANRMQMTLPYPEDTEEFPVVLFLSDMGCSDLEVLKQGNALEHCASCGLILVAADTSPRGPGVADEAERKDVGIAASYYVNATQSPWNRHYRMRDYLENELLKVVHANFPTCGPEWVSAMGHGMGGMGALALAIRNPERFRSVSALAPICHPSEVRGVSPDVQGALSSYLGKDEAAAKQAATLRTAGFTQASQSVDASASPQSEPQGSSEQRGQTQELPMNTLQQVLGAALDSAKLQASATAVISQASSDLIALSGPSPGGSATPAEADAGPAEEADATPKAAQLKRSACQDLEGLPAKASSDLIALSGPSPGGSATPAEADAGPAEEEDATPKAAQLKRSACQDWEGLPAKASSDLIALSGPSPGGSATPAEADAGPAEEAERQRAPCQHPASSPKQPQQSQTDPSYSEHSNTGTKLCRSDNLAGRCHSESCSAKAQRLSGLGGAAGQGLE</sequence>
<dbReference type="EC" id="3.1.2.12" evidence="2"/>
<dbReference type="GO" id="GO:0005829">
    <property type="term" value="C:cytosol"/>
    <property type="evidence" value="ECO:0007669"/>
    <property type="project" value="TreeGrafter"/>
</dbReference>
<comment type="caution">
    <text evidence="8">The sequence shown here is derived from an EMBL/GenBank/DDBJ whole genome shotgun (WGS) entry which is preliminary data.</text>
</comment>
<dbReference type="GO" id="GO:0052689">
    <property type="term" value="F:carboxylic ester hydrolase activity"/>
    <property type="evidence" value="ECO:0007669"/>
    <property type="project" value="UniProtKB-KW"/>
</dbReference>
<keyword evidence="6" id="KW-0175">Coiled coil</keyword>
<dbReference type="InterPro" id="IPR014186">
    <property type="entry name" value="S-formylglutathione_hydrol"/>
</dbReference>
<feature type="compositionally biased region" description="Low complexity" evidence="7">
    <location>
        <begin position="550"/>
        <end position="560"/>
    </location>
</feature>